<proteinExistence type="predicted"/>
<name>A0AAE4RNS0_MYCIT</name>
<organism evidence="1 2">
    <name type="scientific">Mycobacterium intracellulare</name>
    <dbReference type="NCBI Taxonomy" id="1767"/>
    <lineage>
        <taxon>Bacteria</taxon>
        <taxon>Bacillati</taxon>
        <taxon>Actinomycetota</taxon>
        <taxon>Actinomycetes</taxon>
        <taxon>Mycobacteriales</taxon>
        <taxon>Mycobacteriaceae</taxon>
        <taxon>Mycobacterium</taxon>
        <taxon>Mycobacterium avium complex (MAC)</taxon>
    </lineage>
</organism>
<evidence type="ECO:0000313" key="2">
    <source>
        <dbReference type="Proteomes" id="UP001187143"/>
    </source>
</evidence>
<protein>
    <submittedName>
        <fullName evidence="1">Uncharacterized protein</fullName>
    </submittedName>
</protein>
<comment type="caution">
    <text evidence="1">The sequence shown here is derived from an EMBL/GenBank/DDBJ whole genome shotgun (WGS) entry which is preliminary data.</text>
</comment>
<dbReference type="RefSeq" id="WP_317728867.1">
    <property type="nucleotide sequence ID" value="NZ_JAWLLC010000075.1"/>
</dbReference>
<sequence>MPQSDSPRDDAAAKLAELLPPAAVDALLADAEASGTPIDGPDELLAQMTKAAGACHEFCVSQR</sequence>
<reference evidence="1" key="1">
    <citation type="submission" date="2023-10" db="EMBL/GenBank/DDBJ databases">
        <title>Characterization and genome sequence of Mycobacterium intracellulare ABSURDO, a novel pathogenic isolate with three colony morphotypes that vary in growth and acid-fastness.</title>
        <authorList>
            <person name="Jude B.A."/>
            <person name="Robinson R.T."/>
        </authorList>
    </citation>
    <scope>NUCLEOTIDE SEQUENCE</scope>
    <source>
        <strain evidence="1">ABSURDO Component B</strain>
    </source>
</reference>
<evidence type="ECO:0000313" key="1">
    <source>
        <dbReference type="EMBL" id="MDV7016297.1"/>
    </source>
</evidence>
<gene>
    <name evidence="1" type="ORF">R4F53_29005</name>
</gene>
<dbReference type="EMBL" id="JAWLLD010000098">
    <property type="protein sequence ID" value="MDV7016297.1"/>
    <property type="molecule type" value="Genomic_DNA"/>
</dbReference>
<dbReference type="AlphaFoldDB" id="A0AAE4RNS0"/>
<dbReference type="Proteomes" id="UP001187143">
    <property type="component" value="Unassembled WGS sequence"/>
</dbReference>
<accession>A0AAE4RNS0</accession>